<dbReference type="EMBL" id="DSCQ01000058">
    <property type="protein sequence ID" value="HET21351.1"/>
    <property type="molecule type" value="Genomic_DNA"/>
</dbReference>
<evidence type="ECO:0000313" key="4">
    <source>
        <dbReference type="EMBL" id="HGF87107.1"/>
    </source>
</evidence>
<dbReference type="InterPro" id="IPR012340">
    <property type="entry name" value="NA-bd_OB-fold"/>
</dbReference>
<evidence type="ECO:0000259" key="1">
    <source>
        <dbReference type="Pfam" id="PF21473"/>
    </source>
</evidence>
<dbReference type="EMBL" id="DTLB01000001">
    <property type="protein sequence ID" value="HFW31458.1"/>
    <property type="molecule type" value="Genomic_DNA"/>
</dbReference>
<evidence type="ECO:0000313" key="3">
    <source>
        <dbReference type="EMBL" id="HFW31458.1"/>
    </source>
</evidence>
<dbReference type="InterPro" id="IPR048970">
    <property type="entry name" value="OB_Ssb-like"/>
</dbReference>
<evidence type="ECO:0000313" key="2">
    <source>
        <dbReference type="EMBL" id="HET21351.1"/>
    </source>
</evidence>
<feature type="domain" description="Single-stranded DNA binding protein Ssb-like OB fold" evidence="1">
    <location>
        <begin position="97"/>
        <end position="153"/>
    </location>
</feature>
<protein>
    <submittedName>
        <fullName evidence="4">Replication protein A</fullName>
    </submittedName>
</protein>
<accession>A0A7C3ZBK0</accession>
<comment type="caution">
    <text evidence="4">The sequence shown here is derived from an EMBL/GenBank/DDBJ whole genome shotgun (WGS) entry which is preliminary data.</text>
</comment>
<dbReference type="AlphaFoldDB" id="A0A7C3ZBK0"/>
<gene>
    <name evidence="2" type="ORF">ENN70_04570</name>
    <name evidence="4" type="ORF">ENR21_01425</name>
    <name evidence="3" type="ORF">ENW66_00675</name>
</gene>
<dbReference type="SUPFAM" id="SSF50249">
    <property type="entry name" value="Nucleic acid-binding proteins"/>
    <property type="match status" value="2"/>
</dbReference>
<dbReference type="FunFam" id="2.40.50.140:FF:000301">
    <property type="entry name" value="Replication protein A"/>
    <property type="match status" value="1"/>
</dbReference>
<dbReference type="NCBIfam" id="NF005553">
    <property type="entry name" value="PRK07217.1"/>
    <property type="match status" value="1"/>
</dbReference>
<sequence>MDRVIKLADQLFEDYKDYGVDRKEIVEKLRKLLVEFGVTENEAVRTIRNYIIREYGAPATIRRERITKIEEIKEPNKWVTVKVKVIQLWESSSPSVSQVGLIGDETGYIRFLVWTKAKKKPVEEGKCYIFRNVVVDDYGGILRLNVTKISEIEEIDEDIKVKSPEDIREEVEVVGALVAIQQNSGLIQRCSIEGCNRVIKMGKCPEHGKTKPKDDLRIKGVLDDGYRTYEVIINEEGVENLTGINLEKAKKIAEETLDRNAVLVELKKMLLGKYLRVVGTATPRYLIAKHAEFFRPDIRKELEKIKAILEEIQ</sequence>
<dbReference type="CDD" id="cd04491">
    <property type="entry name" value="SoSSB_OBF"/>
    <property type="match status" value="1"/>
</dbReference>
<dbReference type="Gene3D" id="2.40.50.140">
    <property type="entry name" value="Nucleic acid-binding proteins"/>
    <property type="match status" value="1"/>
</dbReference>
<name>A0A7C3ZBK0_ARCFL</name>
<dbReference type="Pfam" id="PF21473">
    <property type="entry name" value="OB_Ssb-like"/>
    <property type="match status" value="1"/>
</dbReference>
<proteinExistence type="predicted"/>
<organism evidence="4">
    <name type="scientific">Archaeoglobus fulgidus</name>
    <dbReference type="NCBI Taxonomy" id="2234"/>
    <lineage>
        <taxon>Archaea</taxon>
        <taxon>Methanobacteriati</taxon>
        <taxon>Methanobacteriota</taxon>
        <taxon>Archaeoglobi</taxon>
        <taxon>Archaeoglobales</taxon>
        <taxon>Archaeoglobaceae</taxon>
        <taxon>Archaeoglobus</taxon>
    </lineage>
</organism>
<dbReference type="EMBL" id="DSQD01000048">
    <property type="protein sequence ID" value="HGF87107.1"/>
    <property type="molecule type" value="Genomic_DNA"/>
</dbReference>
<reference evidence="4" key="1">
    <citation type="journal article" date="2020" name="mSystems">
        <title>Genome- and Community-Level Interaction Insights into Carbon Utilization and Element Cycling Functions of Hydrothermarchaeota in Hydrothermal Sediment.</title>
        <authorList>
            <person name="Zhou Z."/>
            <person name="Liu Y."/>
            <person name="Xu W."/>
            <person name="Pan J."/>
            <person name="Luo Z.H."/>
            <person name="Li M."/>
        </authorList>
    </citation>
    <scope>NUCLEOTIDE SEQUENCE [LARGE SCALE GENOMIC DNA]</scope>
    <source>
        <strain evidence="2">SpSt-12</strain>
        <strain evidence="4">SpSt-38</strain>
        <strain evidence="3">SpSt-87</strain>
    </source>
</reference>